<evidence type="ECO:0008006" key="4">
    <source>
        <dbReference type="Google" id="ProtNLM"/>
    </source>
</evidence>
<sequence length="96" mass="10447">MDGGTLHRPFPRHPCRPTPRHHAEPGEQAADSYTSGLLVQMFQHARLVDSLNVLDVGTGSGYGTALPATRSGEEHVTSVDVDPHRALRGLMSHQQK</sequence>
<dbReference type="Gene3D" id="3.40.50.150">
    <property type="entry name" value="Vaccinia Virus protein VP39"/>
    <property type="match status" value="1"/>
</dbReference>
<keyword evidence="3" id="KW-1185">Reference proteome</keyword>
<gene>
    <name evidence="2" type="ORF">GCM10010191_67340</name>
</gene>
<evidence type="ECO:0000313" key="2">
    <source>
        <dbReference type="EMBL" id="GAA2441622.1"/>
    </source>
</evidence>
<dbReference type="Proteomes" id="UP001501231">
    <property type="component" value="Unassembled WGS sequence"/>
</dbReference>
<feature type="region of interest" description="Disordered" evidence="1">
    <location>
        <begin position="1"/>
        <end position="31"/>
    </location>
</feature>
<name>A0ABN3JVN4_9ACTN</name>
<reference evidence="2 3" key="1">
    <citation type="journal article" date="2019" name="Int. J. Syst. Evol. Microbiol.">
        <title>The Global Catalogue of Microorganisms (GCM) 10K type strain sequencing project: providing services to taxonomists for standard genome sequencing and annotation.</title>
        <authorList>
            <consortium name="The Broad Institute Genomics Platform"/>
            <consortium name="The Broad Institute Genome Sequencing Center for Infectious Disease"/>
            <person name="Wu L."/>
            <person name="Ma J."/>
        </authorList>
    </citation>
    <scope>NUCLEOTIDE SEQUENCE [LARGE SCALE GENOMIC DNA]</scope>
    <source>
        <strain evidence="2 3">JCM 3325</strain>
    </source>
</reference>
<dbReference type="CDD" id="cd02440">
    <property type="entry name" value="AdoMet_MTases"/>
    <property type="match status" value="1"/>
</dbReference>
<proteinExistence type="predicted"/>
<organism evidence="2 3">
    <name type="scientific">Actinomadura vinacea</name>
    <dbReference type="NCBI Taxonomy" id="115336"/>
    <lineage>
        <taxon>Bacteria</taxon>
        <taxon>Bacillati</taxon>
        <taxon>Actinomycetota</taxon>
        <taxon>Actinomycetes</taxon>
        <taxon>Streptosporangiales</taxon>
        <taxon>Thermomonosporaceae</taxon>
        <taxon>Actinomadura</taxon>
    </lineage>
</organism>
<evidence type="ECO:0000256" key="1">
    <source>
        <dbReference type="SAM" id="MobiDB-lite"/>
    </source>
</evidence>
<evidence type="ECO:0000313" key="3">
    <source>
        <dbReference type="Proteomes" id="UP001501231"/>
    </source>
</evidence>
<dbReference type="EMBL" id="BAAARW010000026">
    <property type="protein sequence ID" value="GAA2441622.1"/>
    <property type="molecule type" value="Genomic_DNA"/>
</dbReference>
<dbReference type="SUPFAM" id="SSF53335">
    <property type="entry name" value="S-adenosyl-L-methionine-dependent methyltransferases"/>
    <property type="match status" value="1"/>
</dbReference>
<dbReference type="Pfam" id="PF01135">
    <property type="entry name" value="PCMT"/>
    <property type="match status" value="1"/>
</dbReference>
<comment type="caution">
    <text evidence="2">The sequence shown here is derived from an EMBL/GenBank/DDBJ whole genome shotgun (WGS) entry which is preliminary data.</text>
</comment>
<protein>
    <recommendedName>
        <fullName evidence="4">Protein-L-isoaspartate O-methyltransferase</fullName>
    </recommendedName>
</protein>
<accession>A0ABN3JVN4</accession>
<feature type="compositionally biased region" description="Basic residues" evidence="1">
    <location>
        <begin position="9"/>
        <end position="20"/>
    </location>
</feature>
<dbReference type="InterPro" id="IPR029063">
    <property type="entry name" value="SAM-dependent_MTases_sf"/>
</dbReference>